<proteinExistence type="inferred from homology"/>
<dbReference type="EMBL" id="AFUN01000034">
    <property type="protein sequence ID" value="EGR96849.1"/>
    <property type="molecule type" value="Genomic_DNA"/>
</dbReference>
<dbReference type="PATRIC" id="fig|1051006.4.peg.1303"/>
<dbReference type="eggNOG" id="COG2027">
    <property type="taxonomic scope" value="Bacteria"/>
</dbReference>
<dbReference type="PRINTS" id="PR00922">
    <property type="entry name" value="DADACBPTASE3"/>
</dbReference>
<protein>
    <submittedName>
        <fullName evidence="4">D-alanyl-D-alanine carboxypeptidase/D-alanyl-D-alanine-endopeptidase-like protein</fullName>
    </submittedName>
</protein>
<dbReference type="AlphaFoldDB" id="F9NVV1"/>
<evidence type="ECO:0000256" key="3">
    <source>
        <dbReference type="SAM" id="Phobius"/>
    </source>
</evidence>
<dbReference type="GO" id="GO:0004185">
    <property type="term" value="F:serine-type carboxypeptidase activity"/>
    <property type="evidence" value="ECO:0007669"/>
    <property type="project" value="InterPro"/>
</dbReference>
<dbReference type="PANTHER" id="PTHR30023:SF0">
    <property type="entry name" value="PENICILLIN-SENSITIVE CARBOXYPEPTIDASE A"/>
    <property type="match status" value="1"/>
</dbReference>
<comment type="similarity">
    <text evidence="1">Belongs to the peptidase S13 family.</text>
</comment>
<dbReference type="GO" id="GO:0006508">
    <property type="term" value="P:proteolysis"/>
    <property type="evidence" value="ECO:0007669"/>
    <property type="project" value="InterPro"/>
</dbReference>
<name>F9NVV1_9ACTN</name>
<sequence>MPHPDQPKPKPATSAPRRRMPAWVPVTVGVAVTVIVVLAVIVSALRSGSPTGQAGGGIFHHHDGNTAQAVQPGRGVVAAAAPTTPSAKPIAATIANRVKSAGAAPGVLGADIMDAATGEVLYQSGQDSLLTPASNLKVLTAIALLDCTDAGHRYTTKVVANGSALTLVGGGDPYLRSKPSATQPEYPSMEDLAKRTAAALKKAGTTKVTVNFDDTLFTGPDWNAAWPVDNYSEEVTPITSLWVDEGMINNSPWNRSKTPALLATNSFIGSLRSAGITVNGSVARHKADGSAKEIAAVQSIPVEDLVTRTLEESDNSAAEVLSRQMALASGKPGTFAGGSQALEQHLKNMGAWQDGAVVQDGSGLSKGNRITASMLSRAWRKALTTLKLQPVANAVPVGRVSGTLHKRFSDPSTAAGRGVVHAKTGSLQGVISMSGWLRDADGRILVASFIVNQTDGRARSWLDVVYGNVAGCGCTR</sequence>
<accession>F9NVV1</accession>
<dbReference type="Proteomes" id="UP000007832">
    <property type="component" value="Unassembled WGS sequence"/>
</dbReference>
<dbReference type="InterPro" id="IPR000667">
    <property type="entry name" value="Peptidase_S13"/>
</dbReference>
<evidence type="ECO:0000313" key="5">
    <source>
        <dbReference type="Proteomes" id="UP000007832"/>
    </source>
</evidence>
<dbReference type="Pfam" id="PF02113">
    <property type="entry name" value="Peptidase_S13"/>
    <property type="match status" value="2"/>
</dbReference>
<gene>
    <name evidence="4" type="ORF">HMPREF1162_1682</name>
</gene>
<dbReference type="MEROPS" id="S13.004"/>
<evidence type="ECO:0000256" key="2">
    <source>
        <dbReference type="ARBA" id="ARBA00022801"/>
    </source>
</evidence>
<keyword evidence="2" id="KW-0378">Hydrolase</keyword>
<keyword evidence="4" id="KW-0645">Protease</keyword>
<dbReference type="PANTHER" id="PTHR30023">
    <property type="entry name" value="D-ALANYL-D-ALANINE CARBOXYPEPTIDASE"/>
    <property type="match status" value="1"/>
</dbReference>
<keyword evidence="4" id="KW-0121">Carboxypeptidase</keyword>
<comment type="caution">
    <text evidence="4">The sequence shown here is derived from an EMBL/GenBank/DDBJ whole genome shotgun (WGS) entry which is preliminary data.</text>
</comment>
<evidence type="ECO:0000313" key="4">
    <source>
        <dbReference type="EMBL" id="EGR96849.1"/>
    </source>
</evidence>
<keyword evidence="3" id="KW-0472">Membrane</keyword>
<keyword evidence="3" id="KW-1133">Transmembrane helix</keyword>
<organism evidence="4 5">
    <name type="scientific">[Propionibacterium] namnetense SK182B-JCVI</name>
    <dbReference type="NCBI Taxonomy" id="1051006"/>
    <lineage>
        <taxon>Bacteria</taxon>
        <taxon>Bacillati</taxon>
        <taxon>Actinomycetota</taxon>
        <taxon>Actinomycetes</taxon>
        <taxon>Propionibacteriales</taxon>
        <taxon>Propionibacteriaceae</taxon>
        <taxon>Cutibacterium</taxon>
    </lineage>
</organism>
<evidence type="ECO:0000256" key="1">
    <source>
        <dbReference type="ARBA" id="ARBA00006096"/>
    </source>
</evidence>
<feature type="transmembrane region" description="Helical" evidence="3">
    <location>
        <begin position="21"/>
        <end position="45"/>
    </location>
</feature>
<dbReference type="STRING" id="1574624.GCA_001642025_01828"/>
<dbReference type="Gene3D" id="3.50.80.20">
    <property type="entry name" value="D-Ala-D-Ala carboxypeptidase C, peptidase S13"/>
    <property type="match status" value="1"/>
</dbReference>
<dbReference type="InterPro" id="IPR012338">
    <property type="entry name" value="Beta-lactam/transpept-like"/>
</dbReference>
<dbReference type="GO" id="GO:0000270">
    <property type="term" value="P:peptidoglycan metabolic process"/>
    <property type="evidence" value="ECO:0007669"/>
    <property type="project" value="TreeGrafter"/>
</dbReference>
<dbReference type="Gene3D" id="3.40.710.10">
    <property type="entry name" value="DD-peptidase/beta-lactamase superfamily"/>
    <property type="match status" value="1"/>
</dbReference>
<reference evidence="4 5" key="1">
    <citation type="submission" date="2011-07" db="EMBL/GenBank/DDBJ databases">
        <title>Genome Sequence of Propionibacterium acnes SK182B-JCVI.</title>
        <authorList>
            <person name="Durkin A.S."/>
            <person name="Madupu R."/>
            <person name="Hostetler J."/>
            <person name="Radune D."/>
            <person name="Torralba M."/>
            <person name="Methe B."/>
            <person name="Sutton G."/>
            <person name="Strausberg R.L."/>
            <person name="Nelson K.E."/>
        </authorList>
    </citation>
    <scope>NUCLEOTIDE SEQUENCE [LARGE SCALE GENOMIC DNA]</scope>
    <source>
        <strain evidence="4 5">SK182B-JCVI</strain>
    </source>
</reference>
<dbReference type="NCBIfam" id="TIGR00666">
    <property type="entry name" value="PBP4"/>
    <property type="match status" value="1"/>
</dbReference>
<keyword evidence="3" id="KW-0812">Transmembrane</keyword>
<dbReference type="SUPFAM" id="SSF56601">
    <property type="entry name" value="beta-lactamase/transpeptidase-like"/>
    <property type="match status" value="1"/>
</dbReference>